<gene>
    <name evidence="3" type="ORF">I5U67_01500</name>
    <name evidence="2" type="ORF">QEK83_001293</name>
</gene>
<proteinExistence type="predicted"/>
<feature type="transmembrane region" description="Helical" evidence="1">
    <location>
        <begin position="81"/>
        <end position="104"/>
    </location>
</feature>
<keyword evidence="1" id="KW-0472">Membrane</keyword>
<keyword evidence="1" id="KW-1133">Transmembrane helix</keyword>
<organism evidence="3 4">
    <name type="scientific">Stenotrophomonas maltophilia</name>
    <name type="common">Pseudomonas maltophilia</name>
    <name type="synonym">Xanthomonas maltophilia</name>
    <dbReference type="NCBI Taxonomy" id="40324"/>
    <lineage>
        <taxon>Bacteria</taxon>
        <taxon>Pseudomonadati</taxon>
        <taxon>Pseudomonadota</taxon>
        <taxon>Gammaproteobacteria</taxon>
        <taxon>Lysobacterales</taxon>
        <taxon>Lysobacteraceae</taxon>
        <taxon>Stenotrophomonas</taxon>
        <taxon>Stenotrophomonas maltophilia group</taxon>
    </lineage>
</organism>
<dbReference type="EMBL" id="ABLOMU010000009">
    <property type="protein sequence ID" value="EKT4440659.1"/>
    <property type="molecule type" value="Genomic_DNA"/>
</dbReference>
<accession>A0A6C8X0B8</accession>
<evidence type="ECO:0000256" key="1">
    <source>
        <dbReference type="SAM" id="Phobius"/>
    </source>
</evidence>
<protein>
    <recommendedName>
        <fullName evidence="5">Transmembrane protein</fullName>
    </recommendedName>
</protein>
<reference evidence="3" key="1">
    <citation type="submission" date="2020-11" db="EMBL/GenBank/DDBJ databases">
        <title>Enhanced detection system for hospital associated transmission using whole genome sequencing surveillance.</title>
        <authorList>
            <person name="Harrison L.H."/>
            <person name="Van Tyne D."/>
            <person name="Marsh J.W."/>
            <person name="Griffith M.P."/>
            <person name="Snyder D.J."/>
            <person name="Cooper V.S."/>
            <person name="Mustapha M."/>
        </authorList>
    </citation>
    <scope>NUCLEOTIDE SEQUENCE</scope>
    <source>
        <strain evidence="3">STEN00091</strain>
    </source>
</reference>
<evidence type="ECO:0000313" key="4">
    <source>
        <dbReference type="Proteomes" id="UP000625930"/>
    </source>
</evidence>
<keyword evidence="1" id="KW-0812">Transmembrane</keyword>
<reference evidence="2" key="2">
    <citation type="submission" date="2022-07" db="EMBL/GenBank/DDBJ databases">
        <authorList>
            <consortium name="Clinical and Environmental Microbiology Branch: Whole genome sequencing antimicrobial resistance pathogens in the healthcare setting"/>
        </authorList>
    </citation>
    <scope>NUCLEOTIDE SEQUENCE</scope>
    <source>
        <strain evidence="2">Stenotrophomonas_maltophilia_2021CK-00905</strain>
    </source>
</reference>
<evidence type="ECO:0008006" key="5">
    <source>
        <dbReference type="Google" id="ProtNLM"/>
    </source>
</evidence>
<dbReference type="Proteomes" id="UP001214521">
    <property type="component" value="Unassembled WGS sequence"/>
</dbReference>
<evidence type="ECO:0000313" key="2">
    <source>
        <dbReference type="EMBL" id="EKT4440659.1"/>
    </source>
</evidence>
<dbReference type="Proteomes" id="UP000625930">
    <property type="component" value="Unassembled WGS sequence"/>
</dbReference>
<name>A0A6C8X0B8_STEMA</name>
<dbReference type="EMBL" id="JADUNP010000002">
    <property type="protein sequence ID" value="MBH1650852.1"/>
    <property type="molecule type" value="Genomic_DNA"/>
</dbReference>
<comment type="caution">
    <text evidence="3">The sequence shown here is derived from an EMBL/GenBank/DDBJ whole genome shotgun (WGS) entry which is preliminary data.</text>
</comment>
<feature type="transmembrane region" description="Helical" evidence="1">
    <location>
        <begin position="6"/>
        <end position="29"/>
    </location>
</feature>
<evidence type="ECO:0000313" key="3">
    <source>
        <dbReference type="EMBL" id="MBH1650852.1"/>
    </source>
</evidence>
<dbReference type="RefSeq" id="WP_032961798.1">
    <property type="nucleotide sequence ID" value="NZ_CAXYHH010000003.1"/>
</dbReference>
<dbReference type="AlphaFoldDB" id="A0A6C8X0B8"/>
<sequence>MASLNTLLIRLAALVTVLSLVCAGVPAAYQHAKLRAARELVERTREVINDDTTAYSVVADAVPILDSALTEAAQHEHMRGLLVEFTIGVPLIVWFVVLAVMWWFKDEELA</sequence>